<keyword evidence="2" id="KW-1185">Reference proteome</keyword>
<sequence length="81" mass="8861">MIQVEIERASIPGTQRLLVLRCVRVIRHVHACCKAGALLGKQGHIALHTVVEHPDAVCLARGLLTDDEISAHSNLCSHEIH</sequence>
<organism evidence="1 2">
    <name type="scientific">Xylella taiwanensis</name>
    <dbReference type="NCBI Taxonomy" id="1444770"/>
    <lineage>
        <taxon>Bacteria</taxon>
        <taxon>Pseudomonadati</taxon>
        <taxon>Pseudomonadota</taxon>
        <taxon>Gammaproteobacteria</taxon>
        <taxon>Lysobacterales</taxon>
        <taxon>Lysobacteraceae</taxon>
        <taxon>Xylella</taxon>
    </lineage>
</organism>
<evidence type="ECO:0000313" key="2">
    <source>
        <dbReference type="Proteomes" id="UP001430701"/>
    </source>
</evidence>
<reference evidence="1" key="1">
    <citation type="submission" date="2021-11" db="EMBL/GenBank/DDBJ databases">
        <title>Genome sequence of Xylella taiwanensis PLS432.</title>
        <authorList>
            <person name="Weng L.-W."/>
            <person name="Su C.-C."/>
            <person name="Tsai C.-W."/>
            <person name="Kuo C.-H."/>
        </authorList>
    </citation>
    <scope>NUCLEOTIDE SEQUENCE</scope>
    <source>
        <strain evidence="1">PLS432</strain>
    </source>
</reference>
<name>A0ABS8TVX4_9GAMM</name>
<dbReference type="GeneID" id="68901904"/>
<proteinExistence type="predicted"/>
<dbReference type="RefSeq" id="WP_152536557.1">
    <property type="nucleotide sequence ID" value="NZ_CP053627.1"/>
</dbReference>
<gene>
    <name evidence="1" type="ORF">LPH55_04315</name>
</gene>
<accession>A0ABS8TVX4</accession>
<protein>
    <submittedName>
        <fullName evidence="1">Uncharacterized protein</fullName>
    </submittedName>
</protein>
<comment type="caution">
    <text evidence="1">The sequence shown here is derived from an EMBL/GenBank/DDBJ whole genome shotgun (WGS) entry which is preliminary data.</text>
</comment>
<evidence type="ECO:0000313" key="1">
    <source>
        <dbReference type="EMBL" id="MCD8472712.1"/>
    </source>
</evidence>
<dbReference type="EMBL" id="JAJPPU010000002">
    <property type="protein sequence ID" value="MCD8472712.1"/>
    <property type="molecule type" value="Genomic_DNA"/>
</dbReference>
<dbReference type="Proteomes" id="UP001430701">
    <property type="component" value="Unassembled WGS sequence"/>
</dbReference>